<gene>
    <name evidence="7" type="ORF">METZ01_LOCUS436611</name>
</gene>
<dbReference type="InterPro" id="IPR020579">
    <property type="entry name" value="Exonuc_VII_lsu_C"/>
</dbReference>
<evidence type="ECO:0000259" key="5">
    <source>
        <dbReference type="Pfam" id="PF02601"/>
    </source>
</evidence>
<dbReference type="Pfam" id="PF13742">
    <property type="entry name" value="tRNA_anti_2"/>
    <property type="match status" value="1"/>
</dbReference>
<dbReference type="GO" id="GO:0003676">
    <property type="term" value="F:nucleic acid binding"/>
    <property type="evidence" value="ECO:0007669"/>
    <property type="project" value="InterPro"/>
</dbReference>
<dbReference type="CDD" id="cd04489">
    <property type="entry name" value="ExoVII_LU_OBF"/>
    <property type="match status" value="1"/>
</dbReference>
<sequence length="236" mass="26324">MLEPSIDSETVWSVSELNREVRACLEANFGAIWVRGEVSNLRVQPSGHSYFTLKDAESQIRAVLFRGDAIRMETLPKEGEQFAVYGDLTVYEPRGEYQIRARHLLAIGAGRLNREFEQLKRKLNEEGLFDPDKKQPIPELSHRVAIVTSPTGAAFQDFISILRRRDWRGEVLLFGAKVQGTEAPSEILSALRAAENFPKVDLIVMGRGGGSAEDLWAFNDETLVRAVAACPIPVIS</sequence>
<dbReference type="InterPro" id="IPR003753">
    <property type="entry name" value="Exonuc_VII_L"/>
</dbReference>
<feature type="domain" description="OB-fold nucleic acid binding" evidence="6">
    <location>
        <begin position="12"/>
        <end position="103"/>
    </location>
</feature>
<evidence type="ECO:0000256" key="4">
    <source>
        <dbReference type="ARBA" id="ARBA00022839"/>
    </source>
</evidence>
<accession>A0A382YKC9</accession>
<keyword evidence="3" id="KW-0378">Hydrolase</keyword>
<dbReference type="EMBL" id="UINC01176570">
    <property type="protein sequence ID" value="SVD83757.1"/>
    <property type="molecule type" value="Genomic_DNA"/>
</dbReference>
<protein>
    <submittedName>
        <fullName evidence="7">Uncharacterized protein</fullName>
    </submittedName>
</protein>
<keyword evidence="1" id="KW-0963">Cytoplasm</keyword>
<keyword evidence="4" id="KW-0269">Exonuclease</keyword>
<keyword evidence="2" id="KW-0540">Nuclease</keyword>
<dbReference type="AlphaFoldDB" id="A0A382YKC9"/>
<feature type="domain" description="Exonuclease VII large subunit C-terminal" evidence="5">
    <location>
        <begin position="128"/>
        <end position="236"/>
    </location>
</feature>
<evidence type="ECO:0000256" key="2">
    <source>
        <dbReference type="ARBA" id="ARBA00022722"/>
    </source>
</evidence>
<dbReference type="NCBIfam" id="TIGR00237">
    <property type="entry name" value="xseA"/>
    <property type="match status" value="1"/>
</dbReference>
<dbReference type="PANTHER" id="PTHR30008">
    <property type="entry name" value="EXODEOXYRIBONUCLEASE 7 LARGE SUBUNIT"/>
    <property type="match status" value="1"/>
</dbReference>
<name>A0A382YKC9_9ZZZZ</name>
<evidence type="ECO:0000259" key="6">
    <source>
        <dbReference type="Pfam" id="PF13742"/>
    </source>
</evidence>
<dbReference type="PANTHER" id="PTHR30008:SF0">
    <property type="entry name" value="EXODEOXYRIBONUCLEASE 7 LARGE SUBUNIT"/>
    <property type="match status" value="1"/>
</dbReference>
<evidence type="ECO:0000313" key="7">
    <source>
        <dbReference type="EMBL" id="SVD83757.1"/>
    </source>
</evidence>
<evidence type="ECO:0000256" key="1">
    <source>
        <dbReference type="ARBA" id="ARBA00022490"/>
    </source>
</evidence>
<dbReference type="Pfam" id="PF02601">
    <property type="entry name" value="Exonuc_VII_L"/>
    <property type="match status" value="1"/>
</dbReference>
<dbReference type="GO" id="GO:0008855">
    <property type="term" value="F:exodeoxyribonuclease VII activity"/>
    <property type="evidence" value="ECO:0007669"/>
    <property type="project" value="InterPro"/>
</dbReference>
<dbReference type="GO" id="GO:0006308">
    <property type="term" value="P:DNA catabolic process"/>
    <property type="evidence" value="ECO:0007669"/>
    <property type="project" value="InterPro"/>
</dbReference>
<feature type="non-terminal residue" evidence="7">
    <location>
        <position position="236"/>
    </location>
</feature>
<reference evidence="7" key="1">
    <citation type="submission" date="2018-05" db="EMBL/GenBank/DDBJ databases">
        <authorList>
            <person name="Lanie J.A."/>
            <person name="Ng W.-L."/>
            <person name="Kazmierczak K.M."/>
            <person name="Andrzejewski T.M."/>
            <person name="Davidsen T.M."/>
            <person name="Wayne K.J."/>
            <person name="Tettelin H."/>
            <person name="Glass J.I."/>
            <person name="Rusch D."/>
            <person name="Podicherti R."/>
            <person name="Tsui H.-C.T."/>
            <person name="Winkler M.E."/>
        </authorList>
    </citation>
    <scope>NUCLEOTIDE SEQUENCE</scope>
</reference>
<proteinExistence type="predicted"/>
<evidence type="ECO:0000256" key="3">
    <source>
        <dbReference type="ARBA" id="ARBA00022801"/>
    </source>
</evidence>
<organism evidence="7">
    <name type="scientific">marine metagenome</name>
    <dbReference type="NCBI Taxonomy" id="408172"/>
    <lineage>
        <taxon>unclassified sequences</taxon>
        <taxon>metagenomes</taxon>
        <taxon>ecological metagenomes</taxon>
    </lineage>
</organism>
<dbReference type="InterPro" id="IPR025824">
    <property type="entry name" value="OB-fold_nuc-bd_dom"/>
</dbReference>
<dbReference type="GO" id="GO:0009318">
    <property type="term" value="C:exodeoxyribonuclease VII complex"/>
    <property type="evidence" value="ECO:0007669"/>
    <property type="project" value="InterPro"/>
</dbReference>